<dbReference type="GO" id="GO:0016787">
    <property type="term" value="F:hydrolase activity"/>
    <property type="evidence" value="ECO:0007669"/>
    <property type="project" value="UniProtKB-KW"/>
</dbReference>
<comment type="caution">
    <text evidence="3">The sequence shown here is derived from an EMBL/GenBank/DDBJ whole genome shotgun (WGS) entry which is preliminary data.</text>
</comment>
<evidence type="ECO:0000313" key="3">
    <source>
        <dbReference type="EMBL" id="GAA4707856.1"/>
    </source>
</evidence>
<dbReference type="PANTHER" id="PTHR30143:SF0">
    <property type="entry name" value="2-KETO-4-PENTENOATE HYDRATASE"/>
    <property type="match status" value="1"/>
</dbReference>
<keyword evidence="4" id="KW-1185">Reference proteome</keyword>
<dbReference type="InterPro" id="IPR036663">
    <property type="entry name" value="Fumarylacetoacetase_C_sf"/>
</dbReference>
<dbReference type="Pfam" id="PF01557">
    <property type="entry name" value="FAA_hydrolase"/>
    <property type="match status" value="1"/>
</dbReference>
<keyword evidence="1" id="KW-0456">Lyase</keyword>
<dbReference type="SUPFAM" id="SSF56529">
    <property type="entry name" value="FAH"/>
    <property type="match status" value="1"/>
</dbReference>
<dbReference type="Gene3D" id="3.90.850.10">
    <property type="entry name" value="Fumarylacetoacetase-like, C-terminal domain"/>
    <property type="match status" value="1"/>
</dbReference>
<accession>A0ABP8XIZ1</accession>
<evidence type="ECO:0000313" key="4">
    <source>
        <dbReference type="Proteomes" id="UP001500325"/>
    </source>
</evidence>
<feature type="domain" description="Fumarylacetoacetase-like C-terminal" evidence="2">
    <location>
        <begin position="71"/>
        <end position="249"/>
    </location>
</feature>
<dbReference type="RefSeq" id="WP_345383784.1">
    <property type="nucleotide sequence ID" value="NZ_BAABIC010000025.1"/>
</dbReference>
<evidence type="ECO:0000256" key="1">
    <source>
        <dbReference type="ARBA" id="ARBA00023239"/>
    </source>
</evidence>
<name>A0ABP8XIZ1_9PSEU</name>
<sequence length="253" mass="26003">MIDVEELATRLDKAVADRRAIGKLSDEFPELDLPTAYRVQRRLREGAGPLSGWKLGVTSRAKQAQVGVSEPVYGFLAAANALDLGSPLDTSRHIQPRCEPEIVFTLGRDLAGPHVTAADVLAASSGAAVGIEVLDSRYTDYGFTMADVVADNTSAARYVVGAPVSPAGIDLRLVGVVLEKNGQVAATASGAAVLGHPAAAVAWLVRQLSGEGQGLRAGEIVLSGGLTAAVPVAPGDVVVATIDRLGSVELGCS</sequence>
<protein>
    <submittedName>
        <fullName evidence="3">Fumarylacetoacetate hydrolase family protein</fullName>
    </submittedName>
</protein>
<organism evidence="3 4">
    <name type="scientific">Pseudonocardia yuanmonensis</name>
    <dbReference type="NCBI Taxonomy" id="1095914"/>
    <lineage>
        <taxon>Bacteria</taxon>
        <taxon>Bacillati</taxon>
        <taxon>Actinomycetota</taxon>
        <taxon>Actinomycetes</taxon>
        <taxon>Pseudonocardiales</taxon>
        <taxon>Pseudonocardiaceae</taxon>
        <taxon>Pseudonocardia</taxon>
    </lineage>
</organism>
<dbReference type="InterPro" id="IPR011234">
    <property type="entry name" value="Fumarylacetoacetase-like_C"/>
</dbReference>
<proteinExistence type="predicted"/>
<dbReference type="EMBL" id="BAABIC010000025">
    <property type="protein sequence ID" value="GAA4707856.1"/>
    <property type="molecule type" value="Genomic_DNA"/>
</dbReference>
<gene>
    <name evidence="3" type="ORF">GCM10023215_56190</name>
</gene>
<reference evidence="4" key="1">
    <citation type="journal article" date="2019" name="Int. J. Syst. Evol. Microbiol.">
        <title>The Global Catalogue of Microorganisms (GCM) 10K type strain sequencing project: providing services to taxonomists for standard genome sequencing and annotation.</title>
        <authorList>
            <consortium name="The Broad Institute Genomics Platform"/>
            <consortium name="The Broad Institute Genome Sequencing Center for Infectious Disease"/>
            <person name="Wu L."/>
            <person name="Ma J."/>
        </authorList>
    </citation>
    <scope>NUCLEOTIDE SEQUENCE [LARGE SCALE GENOMIC DNA]</scope>
    <source>
        <strain evidence="4">JCM 18055</strain>
    </source>
</reference>
<dbReference type="PANTHER" id="PTHR30143">
    <property type="entry name" value="ACID HYDRATASE"/>
    <property type="match status" value="1"/>
</dbReference>
<dbReference type="Proteomes" id="UP001500325">
    <property type="component" value="Unassembled WGS sequence"/>
</dbReference>
<evidence type="ECO:0000259" key="2">
    <source>
        <dbReference type="Pfam" id="PF01557"/>
    </source>
</evidence>
<dbReference type="InterPro" id="IPR050772">
    <property type="entry name" value="Hydratase-Decarb/MhpD_sf"/>
</dbReference>
<keyword evidence="3" id="KW-0378">Hydrolase</keyword>